<keyword evidence="3" id="KW-0547">Nucleotide-binding</keyword>
<reference evidence="7 8" key="1">
    <citation type="submission" date="2016-10" db="EMBL/GenBank/DDBJ databases">
        <title>Genome sequence of the basidiomycete white-rot fungus Trametes pubescens.</title>
        <authorList>
            <person name="Makela M.R."/>
            <person name="Granchi Z."/>
            <person name="Peng M."/>
            <person name="De Vries R.P."/>
            <person name="Grigoriev I."/>
            <person name="Riley R."/>
            <person name="Hilden K."/>
        </authorList>
    </citation>
    <scope>NUCLEOTIDE SEQUENCE [LARGE SCALE GENOMIC DNA]</scope>
    <source>
        <strain evidence="7 8">FBCC735</strain>
    </source>
</reference>
<evidence type="ECO:0000313" key="7">
    <source>
        <dbReference type="EMBL" id="OJT04246.1"/>
    </source>
</evidence>
<feature type="domain" description="Protein kinase" evidence="6">
    <location>
        <begin position="56"/>
        <end position="377"/>
    </location>
</feature>
<dbReference type="PANTHER" id="PTHR45646">
    <property type="entry name" value="SERINE/THREONINE-PROTEIN KINASE DOA-RELATED"/>
    <property type="match status" value="1"/>
</dbReference>
<dbReference type="STRING" id="154538.A0A1M2V9L0"/>
<accession>A0A1M2V9L0</accession>
<dbReference type="GO" id="GO:0005524">
    <property type="term" value="F:ATP binding"/>
    <property type="evidence" value="ECO:0007669"/>
    <property type="project" value="UniProtKB-KW"/>
</dbReference>
<dbReference type="SUPFAM" id="SSF56112">
    <property type="entry name" value="Protein kinase-like (PK-like)"/>
    <property type="match status" value="1"/>
</dbReference>
<dbReference type="InterPro" id="IPR051175">
    <property type="entry name" value="CLK_kinases"/>
</dbReference>
<organism evidence="7 8">
    <name type="scientific">Trametes pubescens</name>
    <name type="common">White-rot fungus</name>
    <dbReference type="NCBI Taxonomy" id="154538"/>
    <lineage>
        <taxon>Eukaryota</taxon>
        <taxon>Fungi</taxon>
        <taxon>Dikarya</taxon>
        <taxon>Basidiomycota</taxon>
        <taxon>Agaricomycotina</taxon>
        <taxon>Agaricomycetes</taxon>
        <taxon>Polyporales</taxon>
        <taxon>Polyporaceae</taxon>
        <taxon>Trametes</taxon>
    </lineage>
</organism>
<dbReference type="PROSITE" id="PS50011">
    <property type="entry name" value="PROTEIN_KINASE_DOM"/>
    <property type="match status" value="1"/>
</dbReference>
<dbReference type="SMART" id="SM00220">
    <property type="entry name" value="S_TKc"/>
    <property type="match status" value="1"/>
</dbReference>
<dbReference type="InterPro" id="IPR000719">
    <property type="entry name" value="Prot_kinase_dom"/>
</dbReference>
<dbReference type="EMBL" id="MNAD01001552">
    <property type="protein sequence ID" value="OJT04246.1"/>
    <property type="molecule type" value="Genomic_DNA"/>
</dbReference>
<dbReference type="Gene3D" id="1.10.510.10">
    <property type="entry name" value="Transferase(Phosphotransferase) domain 1"/>
    <property type="match status" value="1"/>
</dbReference>
<proteinExistence type="predicted"/>
<keyword evidence="2" id="KW-0808">Transferase</keyword>
<dbReference type="GO" id="GO:0043484">
    <property type="term" value="P:regulation of RNA splicing"/>
    <property type="evidence" value="ECO:0007669"/>
    <property type="project" value="TreeGrafter"/>
</dbReference>
<protein>
    <submittedName>
        <fullName evidence="7">Serine/threonine-protein kinase SRPK</fullName>
    </submittedName>
</protein>
<keyword evidence="5" id="KW-0067">ATP-binding</keyword>
<dbReference type="OrthoDB" id="5979581at2759"/>
<dbReference type="OMA" id="MICFTGE"/>
<sequence>MQSSNLAGYHPQDMLRAILSPDAQHVCDEEPHMLMHEDALGYMPVQLGAKLARGAYVVVRKLGWGTNSSVWLARETGTDSDATEGLGARPRFVAIKILNKHATENEEESIAHESSAQSRLWSARLSDAGYTSHPGYTHCLVMSPGSSFSETSVHGKHQCYVSTPYGTTVGQILDTTGRPFSLSATKRIVKQALLALDFVHTKAKIVHCDVKADNIFAKITADDSAIARYLEENPSETYTPRFHSNISDGPIVTVKSQPLPNFGLDASFENLEIYLADFGSVFPCEDIAPDTIYTTPYETRAPEQFLGCTGSTAIDIWAIGCLVYECLTLKTLFWAKNADDQLGLVEHHIGLFPPEFLARSPIQHMYFDPSGAQFISL</sequence>
<dbReference type="Proteomes" id="UP000184267">
    <property type="component" value="Unassembled WGS sequence"/>
</dbReference>
<keyword evidence="8" id="KW-1185">Reference proteome</keyword>
<comment type="caution">
    <text evidence="7">The sequence shown here is derived from an EMBL/GenBank/DDBJ whole genome shotgun (WGS) entry which is preliminary data.</text>
</comment>
<gene>
    <name evidence="7" type="ORF">TRAPUB_5036</name>
</gene>
<dbReference type="GO" id="GO:0005634">
    <property type="term" value="C:nucleus"/>
    <property type="evidence" value="ECO:0007669"/>
    <property type="project" value="TreeGrafter"/>
</dbReference>
<evidence type="ECO:0000256" key="2">
    <source>
        <dbReference type="ARBA" id="ARBA00022679"/>
    </source>
</evidence>
<dbReference type="AlphaFoldDB" id="A0A1M2V9L0"/>
<dbReference type="Pfam" id="PF00069">
    <property type="entry name" value="Pkinase"/>
    <property type="match status" value="1"/>
</dbReference>
<dbReference type="Gene3D" id="3.30.200.20">
    <property type="entry name" value="Phosphorylase Kinase, domain 1"/>
    <property type="match status" value="1"/>
</dbReference>
<evidence type="ECO:0000256" key="5">
    <source>
        <dbReference type="ARBA" id="ARBA00022840"/>
    </source>
</evidence>
<keyword evidence="4 7" id="KW-0418">Kinase</keyword>
<evidence type="ECO:0000256" key="4">
    <source>
        <dbReference type="ARBA" id="ARBA00022777"/>
    </source>
</evidence>
<dbReference type="InterPro" id="IPR011009">
    <property type="entry name" value="Kinase-like_dom_sf"/>
</dbReference>
<evidence type="ECO:0000259" key="6">
    <source>
        <dbReference type="PROSITE" id="PS50011"/>
    </source>
</evidence>
<evidence type="ECO:0000256" key="3">
    <source>
        <dbReference type="ARBA" id="ARBA00022741"/>
    </source>
</evidence>
<dbReference type="GO" id="GO:0004674">
    <property type="term" value="F:protein serine/threonine kinase activity"/>
    <property type="evidence" value="ECO:0007669"/>
    <property type="project" value="UniProtKB-KW"/>
</dbReference>
<dbReference type="PANTHER" id="PTHR45646:SF11">
    <property type="entry name" value="SERINE_THREONINE-PROTEIN KINASE DOA"/>
    <property type="match status" value="1"/>
</dbReference>
<evidence type="ECO:0000256" key="1">
    <source>
        <dbReference type="ARBA" id="ARBA00022527"/>
    </source>
</evidence>
<name>A0A1M2V9L0_TRAPU</name>
<keyword evidence="1" id="KW-0723">Serine/threonine-protein kinase</keyword>
<evidence type="ECO:0000313" key="8">
    <source>
        <dbReference type="Proteomes" id="UP000184267"/>
    </source>
</evidence>